<dbReference type="OrthoDB" id="160374at2759"/>
<evidence type="ECO:0000313" key="3">
    <source>
        <dbReference type="Proteomes" id="UP000054248"/>
    </source>
</evidence>
<dbReference type="SUPFAM" id="SSF48371">
    <property type="entry name" value="ARM repeat"/>
    <property type="match status" value="1"/>
</dbReference>
<reference evidence="3" key="2">
    <citation type="submission" date="2015-01" db="EMBL/GenBank/DDBJ databases">
        <title>Evolutionary Origins and Diversification of the Mycorrhizal Mutualists.</title>
        <authorList>
            <consortium name="DOE Joint Genome Institute"/>
            <consortium name="Mycorrhizal Genomics Consortium"/>
            <person name="Kohler A."/>
            <person name="Kuo A."/>
            <person name="Nagy L.G."/>
            <person name="Floudas D."/>
            <person name="Copeland A."/>
            <person name="Barry K.W."/>
            <person name="Cichocki N."/>
            <person name="Veneault-Fourrey C."/>
            <person name="LaButti K."/>
            <person name="Lindquist E.A."/>
            <person name="Lipzen A."/>
            <person name="Lundell T."/>
            <person name="Morin E."/>
            <person name="Murat C."/>
            <person name="Riley R."/>
            <person name="Ohm R."/>
            <person name="Sun H."/>
            <person name="Tunlid A."/>
            <person name="Henrissat B."/>
            <person name="Grigoriev I.V."/>
            <person name="Hibbett D.S."/>
            <person name="Martin F."/>
        </authorList>
    </citation>
    <scope>NUCLEOTIDE SEQUENCE [LARGE SCALE GENOMIC DNA]</scope>
    <source>
        <strain evidence="3">MUT 4182</strain>
    </source>
</reference>
<reference evidence="2 3" key="1">
    <citation type="submission" date="2014-04" db="EMBL/GenBank/DDBJ databases">
        <authorList>
            <consortium name="DOE Joint Genome Institute"/>
            <person name="Kuo A."/>
            <person name="Girlanda M."/>
            <person name="Perotto S."/>
            <person name="Kohler A."/>
            <person name="Nagy L.G."/>
            <person name="Floudas D."/>
            <person name="Copeland A."/>
            <person name="Barry K.W."/>
            <person name="Cichocki N."/>
            <person name="Veneault-Fourrey C."/>
            <person name="LaButti K."/>
            <person name="Lindquist E.A."/>
            <person name="Lipzen A."/>
            <person name="Lundell T."/>
            <person name="Morin E."/>
            <person name="Murat C."/>
            <person name="Sun H."/>
            <person name="Tunlid A."/>
            <person name="Henrissat B."/>
            <person name="Grigoriev I.V."/>
            <person name="Hibbett D.S."/>
            <person name="Martin F."/>
            <person name="Nordberg H.P."/>
            <person name="Cantor M.N."/>
            <person name="Hua S.X."/>
        </authorList>
    </citation>
    <scope>NUCLEOTIDE SEQUENCE [LARGE SCALE GENOMIC DNA]</scope>
    <source>
        <strain evidence="2 3">MUT 4182</strain>
    </source>
</reference>
<gene>
    <name evidence="2" type="ORF">M407DRAFT_22809</name>
</gene>
<sequence length="1552" mass="171416">MDPGKSSEAFIKALKGKDTSTSKIELATEGWHSEALYLPGKHSVIADWVIQSLCDPGSDSRLSPLTEARHWQLLADIITSQDTKSTNSWLATILARRTILPVISSTIPKLRSSPDIVAPFAIVYRHVLPLALPKATDEFVLNCFWAPLDNISSDSTLAADPLINGIWTRGLEAFRSKFGQVKDKKRIISAFLDERLGKWARVIQLATLSDELRVALRTAGEILLFGTTEGLLLVMEQPSDSPSTSAFPSSQSNHFFSSLKRSVERDDTAVLLPLFPTFLQSFIKSVQRSHLDLSQILNRDVTSEMRVRVAATYFLTNCLSGPLAFSMSTSESKRHIMETRLGLFQAMTEEGYLDSEQSDAKVVLQSEIEFAISGLQRDDARDACLEILTTILKQDFDLINPVASRILGVLSRLPPSSFHSCDSFLSSLLGFHCKTRTIQVHIHGLVDCLASTSGSVAVSCGPLFASAEYAKELHQAIRLFLTPSQIPHVVKTLTDTLKQLWGLAKLTDSAESDEMVTDTTPAAPSDIADPATALSLLTRLIDKVFSAIAMLDSTTQLYLQDLRVKFLKGDVLRQLVSQLETASTQEESSRIQIGIRAILQLGYCVDKLSKVWELSLEPADNEPQESLTRVLELKQVDPELLLEAATVMLNYVSSSPATTASSPPLSGSCGTVVSLLLDHVEQNIEAAISNQTLWSGQAAYLPSPSHLVVALVDLLLSRWLYVLEYSAPDECLQRLGKLIIRLSEIPITALEPVEPTGVAATSGTFNTRNQFNVADVVWNTFPSGEFWEMRRLRVALMSTVVELTAEIDIFSSTPALLNPQTLRLVSHDALVKHVACYRSMLYFPLEYFTRTSKPIISARAITLDSMITAAATKATSCLPEKEAVEWRLVVRTIIDRTMTPEALVKFPGVLEHLVGTVCQPCVNPSSHHLELERVTLKILSEAFSVLAMATRDSDSVRHIFQNYVDVNVSALKGFEVEAINCTRVRSLFSLLDAFVQGTRYSGVDSGARTLLDVLHKQLETWLTAQLDQILNPLSGEDDETLTKACIVIDGWRTSTKFRRWVGDFKDPIPFSAADLLPSLSRLLGRPQVSQNPTVATLGIAVFRLLLEVLQDSSNDGIESAIACFILLYRFKSENEELSHQLMDSLSGSLRQWSADQYSAAVGLVSDFSRLSSSEKTPAHCSNLGTLFHLSAVLIVDAPDGTGKHAHSLLQQSLLAMLRSSQLSGPTDADSLESCFVLVHEATSFIQRVCNEKPSFLRDVEMGHIFTILYRVLTPPSSTPSIIRSSSPSGIPTPSAIYSAITNILINLVRNQRDLLRTHFPDFTQLLCLLLSSLKTVYDVPGTRPGSQDTWRSKLNNKSIELIQSGLPWWVSACGSDPSLKLNEKDARQLNRLLMSLTTKTFGRDVPSRRPRASERTPKAESLASSFSNYATFVLIAYVRTVTDSYHTRSGGLTTLSKSVRRELDEGISELCGMIGENRRDWVYQSLTSDGRGLFKTVWARVIDLLSLAIVHYAFLFDPSVQRLYAAHHHDPHHLEAVILAVDAISAWMIQLT</sequence>
<accession>A0A0C3QKJ3</accession>
<keyword evidence="3" id="KW-1185">Reference proteome</keyword>
<organism evidence="2 3">
    <name type="scientific">Tulasnella calospora MUT 4182</name>
    <dbReference type="NCBI Taxonomy" id="1051891"/>
    <lineage>
        <taxon>Eukaryota</taxon>
        <taxon>Fungi</taxon>
        <taxon>Dikarya</taxon>
        <taxon>Basidiomycota</taxon>
        <taxon>Agaricomycotina</taxon>
        <taxon>Agaricomycetes</taxon>
        <taxon>Cantharellales</taxon>
        <taxon>Tulasnellaceae</taxon>
        <taxon>Tulasnella</taxon>
    </lineage>
</organism>
<dbReference type="EMBL" id="KN823001">
    <property type="protein sequence ID" value="KIO27891.1"/>
    <property type="molecule type" value="Genomic_DNA"/>
</dbReference>
<evidence type="ECO:0000313" key="2">
    <source>
        <dbReference type="EMBL" id="KIO27891.1"/>
    </source>
</evidence>
<name>A0A0C3QKJ3_9AGAM</name>
<dbReference type="STRING" id="1051891.A0A0C3QKJ3"/>
<dbReference type="InterPro" id="IPR018849">
    <property type="entry name" value="Urb2/Npa2_C"/>
</dbReference>
<dbReference type="Proteomes" id="UP000054248">
    <property type="component" value="Unassembled WGS sequence"/>
</dbReference>
<protein>
    <recommendedName>
        <fullName evidence="1">Nucleolar 27S pre-rRNA processing Urb2/Npa2 C-terminal domain-containing protein</fullName>
    </recommendedName>
</protein>
<proteinExistence type="predicted"/>
<dbReference type="InterPro" id="IPR016024">
    <property type="entry name" value="ARM-type_fold"/>
</dbReference>
<dbReference type="Pfam" id="PF10441">
    <property type="entry name" value="Urb2"/>
    <property type="match status" value="1"/>
</dbReference>
<evidence type="ECO:0000259" key="1">
    <source>
        <dbReference type="Pfam" id="PF10441"/>
    </source>
</evidence>
<feature type="domain" description="Nucleolar 27S pre-rRNA processing Urb2/Npa2 C-terminal" evidence="1">
    <location>
        <begin position="1240"/>
        <end position="1499"/>
    </location>
</feature>
<dbReference type="HOGENOM" id="CLU_002353_0_0_1"/>